<reference evidence="1 2" key="1">
    <citation type="journal article" date="2015" name="Genome Biol. Evol.">
        <title>Phylogenomic analyses indicate that early fungi evolved digesting cell walls of algal ancestors of land plants.</title>
        <authorList>
            <person name="Chang Y."/>
            <person name="Wang S."/>
            <person name="Sekimoto S."/>
            <person name="Aerts A.L."/>
            <person name="Choi C."/>
            <person name="Clum A."/>
            <person name="LaButti K.M."/>
            <person name="Lindquist E.A."/>
            <person name="Yee Ngan C."/>
            <person name="Ohm R.A."/>
            <person name="Salamov A.A."/>
            <person name="Grigoriev I.V."/>
            <person name="Spatafora J.W."/>
            <person name="Berbee M.L."/>
        </authorList>
    </citation>
    <scope>NUCLEOTIDE SEQUENCE [LARGE SCALE GENOMIC DNA]</scope>
    <source>
        <strain evidence="1 2">JEL478</strain>
    </source>
</reference>
<name>A0A139A863_GONPJ</name>
<sequence length="123" mass="13896">MPYATVTEYCRSEGARRRPQSYQIYIATTLMAITAATMTHPYSHNRAACGFNGVRYSVRAKPRHPRIRHPDNHPAPFAQSLSSLCCRRPTWHPKSCCRNQIRWVVAEGYPIPPASAMRTVAAP</sequence>
<dbReference type="Proteomes" id="UP000070544">
    <property type="component" value="Unassembled WGS sequence"/>
</dbReference>
<protein>
    <submittedName>
        <fullName evidence="1">Uncharacterized protein</fullName>
    </submittedName>
</protein>
<gene>
    <name evidence="1" type="ORF">M427DRAFT_388272</name>
</gene>
<proteinExistence type="predicted"/>
<accession>A0A139A863</accession>
<evidence type="ECO:0000313" key="1">
    <source>
        <dbReference type="EMBL" id="KXS12996.1"/>
    </source>
</evidence>
<evidence type="ECO:0000313" key="2">
    <source>
        <dbReference type="Proteomes" id="UP000070544"/>
    </source>
</evidence>
<dbReference type="EMBL" id="KQ965783">
    <property type="protein sequence ID" value="KXS12996.1"/>
    <property type="molecule type" value="Genomic_DNA"/>
</dbReference>
<dbReference type="AlphaFoldDB" id="A0A139A863"/>
<organism evidence="1 2">
    <name type="scientific">Gonapodya prolifera (strain JEL478)</name>
    <name type="common">Monoblepharis prolifera</name>
    <dbReference type="NCBI Taxonomy" id="1344416"/>
    <lineage>
        <taxon>Eukaryota</taxon>
        <taxon>Fungi</taxon>
        <taxon>Fungi incertae sedis</taxon>
        <taxon>Chytridiomycota</taxon>
        <taxon>Chytridiomycota incertae sedis</taxon>
        <taxon>Monoblepharidomycetes</taxon>
        <taxon>Monoblepharidales</taxon>
        <taxon>Gonapodyaceae</taxon>
        <taxon>Gonapodya</taxon>
    </lineage>
</organism>
<keyword evidence="2" id="KW-1185">Reference proteome</keyword>